<dbReference type="InterPro" id="IPR012106">
    <property type="entry name" value="Phage_Mu_Gp1"/>
</dbReference>
<dbReference type="OrthoDB" id="7306769at2"/>
<dbReference type="PIRSF" id="PIRSF016624">
    <property type="entry name" value="Mu_prophg_I"/>
    <property type="match status" value="1"/>
</dbReference>
<dbReference type="Proteomes" id="UP000318050">
    <property type="component" value="Unassembled WGS sequence"/>
</dbReference>
<gene>
    <name evidence="1" type="ORF">FBZ92_109181</name>
</gene>
<comment type="caution">
    <text evidence="1">The sequence shown here is derived from an EMBL/GenBank/DDBJ whole genome shotgun (WGS) entry which is preliminary data.</text>
</comment>
<evidence type="ECO:0000313" key="1">
    <source>
        <dbReference type="EMBL" id="TWB58688.1"/>
    </source>
</evidence>
<dbReference type="AlphaFoldDB" id="A0A560II11"/>
<name>A0A560II11_9PROT</name>
<accession>A0A560II11</accession>
<protein>
    <submittedName>
        <fullName evidence="1">Phage I-like protein</fullName>
    </submittedName>
</protein>
<dbReference type="EMBL" id="VITT01000009">
    <property type="protein sequence ID" value="TWB58688.1"/>
    <property type="molecule type" value="Genomic_DNA"/>
</dbReference>
<organism evidence="1 2">
    <name type="scientific">Nitrospirillum amazonense</name>
    <dbReference type="NCBI Taxonomy" id="28077"/>
    <lineage>
        <taxon>Bacteria</taxon>
        <taxon>Pseudomonadati</taxon>
        <taxon>Pseudomonadota</taxon>
        <taxon>Alphaproteobacteria</taxon>
        <taxon>Rhodospirillales</taxon>
        <taxon>Azospirillaceae</taxon>
        <taxon>Nitrospirillum</taxon>
    </lineage>
</organism>
<sequence length="355" mass="36435">MSHPFLTTLKSQGLAICSQMLPTDGGVPDWIMIMPAGTVRGADGRGPYTLKDPQPVIAASVLPGRPVPADFDHQTVFATANGSTAPAAGWIEQMEGRDGALWAKVDWNDDGRQAIASKRYRYISPTFRHDQAGNVMVIASVALTNNPNLTELPAIASRTGQGETMDEFLKALRKALGLADDANQDAILQACRGGATATASVLALATDMGLAANAGAVDIVTAARGKLAAGVPDPSRFVPMAAFTELQARVVELVAASTKTAAATAVDDAMRAGKVSPALKDWALGYASKDPAGFGAWLAAAPAIVTPGGGATPQGAPTTGTAAGGLPDDSVLAVCSQLGIDPAAYRDFVKKEKGE</sequence>
<reference evidence="1 2" key="1">
    <citation type="submission" date="2019-06" db="EMBL/GenBank/DDBJ databases">
        <title>Genomic Encyclopedia of Type Strains, Phase IV (KMG-V): Genome sequencing to study the core and pangenomes of soil and plant-associated prokaryotes.</title>
        <authorList>
            <person name="Whitman W."/>
        </authorList>
    </citation>
    <scope>NUCLEOTIDE SEQUENCE [LARGE SCALE GENOMIC DNA]</scope>
    <source>
        <strain evidence="1 2">BR 11140</strain>
    </source>
</reference>
<evidence type="ECO:0000313" key="2">
    <source>
        <dbReference type="Proteomes" id="UP000318050"/>
    </source>
</evidence>
<proteinExistence type="predicted"/>
<dbReference type="Pfam" id="PF10123">
    <property type="entry name" value="Mu-like_Pro"/>
    <property type="match status" value="1"/>
</dbReference>